<name>A0A2P2MV69_RHIMU</name>
<reference evidence="1" key="1">
    <citation type="submission" date="2018-02" db="EMBL/GenBank/DDBJ databases">
        <title>Rhizophora mucronata_Transcriptome.</title>
        <authorList>
            <person name="Meera S.P."/>
            <person name="Sreeshan A."/>
            <person name="Augustine A."/>
        </authorList>
    </citation>
    <scope>NUCLEOTIDE SEQUENCE</scope>
    <source>
        <tissue evidence="1">Leaf</tissue>
    </source>
</reference>
<sequence>MCIFNSLLMTKSTLFLHGRGSR</sequence>
<organism evidence="1">
    <name type="scientific">Rhizophora mucronata</name>
    <name type="common">Asiatic mangrove</name>
    <dbReference type="NCBI Taxonomy" id="61149"/>
    <lineage>
        <taxon>Eukaryota</taxon>
        <taxon>Viridiplantae</taxon>
        <taxon>Streptophyta</taxon>
        <taxon>Embryophyta</taxon>
        <taxon>Tracheophyta</taxon>
        <taxon>Spermatophyta</taxon>
        <taxon>Magnoliopsida</taxon>
        <taxon>eudicotyledons</taxon>
        <taxon>Gunneridae</taxon>
        <taxon>Pentapetalae</taxon>
        <taxon>rosids</taxon>
        <taxon>fabids</taxon>
        <taxon>Malpighiales</taxon>
        <taxon>Rhizophoraceae</taxon>
        <taxon>Rhizophora</taxon>
    </lineage>
</organism>
<evidence type="ECO:0000313" key="1">
    <source>
        <dbReference type="EMBL" id="MBX34119.1"/>
    </source>
</evidence>
<dbReference type="AlphaFoldDB" id="A0A2P2MV69"/>
<accession>A0A2P2MV69</accession>
<proteinExistence type="predicted"/>
<dbReference type="EMBL" id="GGEC01053635">
    <property type="protein sequence ID" value="MBX34119.1"/>
    <property type="molecule type" value="Transcribed_RNA"/>
</dbReference>
<protein>
    <submittedName>
        <fullName evidence="1">Uncharacterized protein</fullName>
    </submittedName>
</protein>